<feature type="compositionally biased region" description="Acidic residues" evidence="5">
    <location>
        <begin position="1249"/>
        <end position="1264"/>
    </location>
</feature>
<evidence type="ECO:0000313" key="7">
    <source>
        <dbReference type="EMBL" id="KAK5994554.1"/>
    </source>
</evidence>
<feature type="region of interest" description="Disordered" evidence="5">
    <location>
        <begin position="39"/>
        <end position="66"/>
    </location>
</feature>
<dbReference type="InterPro" id="IPR001452">
    <property type="entry name" value="SH3_domain"/>
</dbReference>
<feature type="compositionally biased region" description="Acidic residues" evidence="5">
    <location>
        <begin position="1917"/>
        <end position="1926"/>
    </location>
</feature>
<dbReference type="InterPro" id="IPR055480">
    <property type="entry name" value="NAD-GDH_N"/>
</dbReference>
<dbReference type="SUPFAM" id="SSF51735">
    <property type="entry name" value="NAD(P)-binding Rossmann-fold domains"/>
    <property type="match status" value="1"/>
</dbReference>
<feature type="compositionally biased region" description="Low complexity" evidence="5">
    <location>
        <begin position="1225"/>
        <end position="1234"/>
    </location>
</feature>
<feature type="compositionally biased region" description="Basic and acidic residues" evidence="5">
    <location>
        <begin position="1710"/>
        <end position="1749"/>
    </location>
</feature>
<dbReference type="InterPro" id="IPR046346">
    <property type="entry name" value="Aminoacid_DH-like_N_sf"/>
</dbReference>
<dbReference type="Pfam" id="PF23147">
    <property type="entry name" value="GDH2_N"/>
    <property type="match status" value="1"/>
</dbReference>
<feature type="compositionally biased region" description="Polar residues" evidence="5">
    <location>
        <begin position="1973"/>
        <end position="1984"/>
    </location>
</feature>
<evidence type="ECO:0000256" key="2">
    <source>
        <dbReference type="ARBA" id="ARBA00022443"/>
    </source>
</evidence>
<feature type="compositionally biased region" description="Polar residues" evidence="5">
    <location>
        <begin position="1665"/>
        <end position="1680"/>
    </location>
</feature>
<keyword evidence="2 4" id="KW-0728">SH3 domain</keyword>
<dbReference type="InterPro" id="IPR036291">
    <property type="entry name" value="NAD(P)-bd_dom_sf"/>
</dbReference>
<feature type="compositionally biased region" description="Basic and acidic residues" evidence="5">
    <location>
        <begin position="1600"/>
        <end position="1609"/>
    </location>
</feature>
<dbReference type="Proteomes" id="UP001338125">
    <property type="component" value="Unassembled WGS sequence"/>
</dbReference>
<feature type="region of interest" description="Disordered" evidence="5">
    <location>
        <begin position="1836"/>
        <end position="2050"/>
    </location>
</feature>
<feature type="compositionally biased region" description="Polar residues" evidence="5">
    <location>
        <begin position="39"/>
        <end position="58"/>
    </location>
</feature>
<evidence type="ECO:0000313" key="8">
    <source>
        <dbReference type="Proteomes" id="UP001338125"/>
    </source>
</evidence>
<evidence type="ECO:0000256" key="3">
    <source>
        <dbReference type="ARBA" id="ARBA00023002"/>
    </source>
</evidence>
<feature type="compositionally biased region" description="Polar residues" evidence="5">
    <location>
        <begin position="1931"/>
        <end position="1943"/>
    </location>
</feature>
<dbReference type="InterPro" id="IPR006096">
    <property type="entry name" value="Glu/Leu/Phe/Val/Trp_DH_C"/>
</dbReference>
<feature type="compositionally biased region" description="Basic and acidic residues" evidence="5">
    <location>
        <begin position="1617"/>
        <end position="1645"/>
    </location>
</feature>
<dbReference type="InterPro" id="IPR033524">
    <property type="entry name" value="Glu/Leu/Phe/Val_DH_AS"/>
</dbReference>
<dbReference type="Pfam" id="PF00208">
    <property type="entry name" value="ELFV_dehydrog"/>
    <property type="match status" value="1"/>
</dbReference>
<accession>A0ABR0SQU6</accession>
<feature type="region of interest" description="Disordered" evidence="5">
    <location>
        <begin position="1225"/>
        <end position="1293"/>
    </location>
</feature>
<feature type="compositionally biased region" description="Low complexity" evidence="5">
    <location>
        <begin position="1997"/>
        <end position="2008"/>
    </location>
</feature>
<reference evidence="7 8" key="1">
    <citation type="submission" date="2024-01" db="EMBL/GenBank/DDBJ databases">
        <title>Complete genome of Cladobotryum mycophilum ATHUM6906.</title>
        <authorList>
            <person name="Christinaki A.C."/>
            <person name="Myridakis A.I."/>
            <person name="Kouvelis V.N."/>
        </authorList>
    </citation>
    <scope>NUCLEOTIDE SEQUENCE [LARGE SCALE GENOMIC DNA]</scope>
    <source>
        <strain evidence="7 8">ATHUM6906</strain>
    </source>
</reference>
<keyword evidence="8" id="KW-1185">Reference proteome</keyword>
<evidence type="ECO:0000259" key="6">
    <source>
        <dbReference type="PROSITE" id="PS50002"/>
    </source>
</evidence>
<feature type="region of interest" description="Disordered" evidence="5">
    <location>
        <begin position="1149"/>
        <end position="1204"/>
    </location>
</feature>
<feature type="domain" description="SH3" evidence="6">
    <location>
        <begin position="1466"/>
        <end position="1527"/>
    </location>
</feature>
<dbReference type="Gene3D" id="3.40.50.720">
    <property type="entry name" value="NAD(P)-binding Rossmann-like Domain"/>
    <property type="match status" value="1"/>
</dbReference>
<dbReference type="SMART" id="SM00326">
    <property type="entry name" value="SH3"/>
    <property type="match status" value="1"/>
</dbReference>
<keyword evidence="3" id="KW-0560">Oxidoreductase</keyword>
<gene>
    <name evidence="7" type="ORF">PT974_05033</name>
</gene>
<name>A0ABR0SQU6_9HYPO</name>
<dbReference type="Pfam" id="PF23152">
    <property type="entry name" value="GDH_2nd"/>
    <property type="match status" value="1"/>
</dbReference>
<evidence type="ECO:0000256" key="1">
    <source>
        <dbReference type="ARBA" id="ARBA00006382"/>
    </source>
</evidence>
<dbReference type="PANTHER" id="PTHR47775:SF1">
    <property type="entry name" value="BUD SITE SELECTION PROTEIN 14"/>
    <property type="match status" value="1"/>
</dbReference>
<dbReference type="SUPFAM" id="SSF53223">
    <property type="entry name" value="Aminoacid dehydrogenase-like, N-terminal domain"/>
    <property type="match status" value="1"/>
</dbReference>
<protein>
    <submittedName>
        <fullName evidence="7">NAD-specific glutamate dehydrogenase</fullName>
    </submittedName>
</protein>
<dbReference type="InterPro" id="IPR036028">
    <property type="entry name" value="SH3-like_dom_sf"/>
</dbReference>
<organism evidence="7 8">
    <name type="scientific">Cladobotryum mycophilum</name>
    <dbReference type="NCBI Taxonomy" id="491253"/>
    <lineage>
        <taxon>Eukaryota</taxon>
        <taxon>Fungi</taxon>
        <taxon>Dikarya</taxon>
        <taxon>Ascomycota</taxon>
        <taxon>Pezizomycotina</taxon>
        <taxon>Sordariomycetes</taxon>
        <taxon>Hypocreomycetidae</taxon>
        <taxon>Hypocreales</taxon>
        <taxon>Hypocreaceae</taxon>
        <taxon>Cladobotryum</taxon>
    </lineage>
</organism>
<dbReference type="EMBL" id="JAVFKD010000010">
    <property type="protein sequence ID" value="KAK5994554.1"/>
    <property type="molecule type" value="Genomic_DNA"/>
</dbReference>
<evidence type="ECO:0000256" key="5">
    <source>
        <dbReference type="SAM" id="MobiDB-lite"/>
    </source>
</evidence>
<sequence length="2126" mass="237221">MLALALDTTNIPALDRFPEYTDPLPAMSSSILPKPRNLAQIQTADSDSSRGPSPQPTHFSVLPANGNGHRTLRSATVGYIAPEFKGKVEQMKAVKTIITQSGWIPEPLVDDQIQWFYGQLGIDDVYFHIETPDVIANQITSLYAAKVAAHSRDDKQEEIRLDMEAHDHAIYIDTSEPGKGHASGPRYESRLEAKYLDHQGRSKYRVETFRSPAVIGASPNSKATLRCYFVYQCHFKQSPESTDPKETNLELISDNGFWQKATANTKQIYQEIIDLAVNRTGPVIEVFDIEDSAEKRLVVAFRTRTARGIFSTLSDLYHYYGVTSSRKYVEQFSNGITIMSVYLRPAQAVDGYFPSMDQSIHQITKEISLLYCLPLNKFHHLFVAGELSLQESVYAHSAWVFVQHFLNRLGPEYASLSEILDPAQNAHTTLLSKLKRRLRTETFTPDYILEIIQSYPDLVRSLYAAFANVHLSVGPDYDKKFIAPTPAVEVMSDEKLRLKISTTVANEHDEMVMTAFRVFNNAILKTNYFTPTKVALSFRLDPSFLPEAEYPKSLYGMFLVISAESRGFHLRFRDISRGGIRIVKSRSKEAYGINARNLFDENYGLANTQQRKNKDIPEGGSKGVILLDPKQQDKATEAFEKYIDSILDLLLPAETPGIKNPIVDLYGKQEILFMGPDENTADLVDWATEHAKTRGAPWWKSFFTGKSQRLGGIPHDKYGMTTLSVREYVKGIYRKLDLDPSTVRKMQTGGPDGDLGSNEILLGNEKYTAIVDGSGVLVDPNGLDKEELVRLARKRVMISEFDMSKLSKDGFRVLCDENNVTLPNGEVIANGTSFRNTYHLRDTGITDAFVPCGGRPESIDLISVNRLINDGKSTIPYIVEGANLFITQDAKLRLEAAGCILYKDASANKGGVTSSSLEVLASLSFDDEGFSDNMCVDQATGEVPQFYQDYVKEVQAKIQENARLEFEAIWREHEETGLPRSVLSDNLSWAITDLDEKLQHSDLWANEKIRHAVLKDALPKLLQNKIGVDTIISRVPDSYLRAIFGSYLASRFVYEFGSQPSQFAFFDFMSKKLAQLSGQNGTEQEESEGHTHTLRRRISTPIILIDIPVWIGCFWKFPTPIAIGDADAFIIVTIVIVTTIRHDEGNNYTIDLQDHHSPSASDQSAHRNNDTSSTSPFAPHQAETLREVAHQTAEEESRSPRVLSWADDTDYSAVASIIDSMDVYQQRQQQQQQQDALAVAQNGGVSSNADEDDIEDDGDMDDDMMDRISSSPSIDDGGCCPVPGTPRAWPRRVSSLSSTQRSLWSPYHLPAQAQIHIAPRLEWRLRNSALAMIVFHMVSMTSTIDTTATTTTTTNATNAAIDTTYPKRTMQHPAVEEDAYHGWRIYRPQLETVEELPELESADPNDNGDDDDDDPAIEYDKVYDMPLMFPYEESFEDDDSDFSLPDDPHFIESGWAAECLHESEDIDFEFVYALHTFVATVEGQANATKGDTMVLLDDSNSYWWLVRVVKDSSIGYLPAEHIETPTERLARLNKHRNIDLSAAMLGDQGPKQKPGAFNSIVKRKKATVTFAEPTYVDYSDFDYSTDEEDIDELFGPNSEKSQETDKDPASKQSTGHDGADDSARVEPLRTKVSKEAKDLRVVERDEPSDEEESRSSSEMQDDKSNSPSRSKMGTVRNTDSFFRDEETKKITLTPNLLRDDNTPRQSSESLTKDGKARTSMEKLERELVSDKERKKLSKEKEKKEKEKKPNVIRSFFSRKDKKRSSDEDAQAEVMSEPRDSDERPMSEPTSPEKSPKQAGRLQKPQARVEPTLSAKPAAAQSSTIELASYLAESRINNVSNVPPPSMRIVNPETNEARDIPSTLPQKVREASRERANSAAAQRVGSPKVLSARMRSASAGPDAKPQKATRALTRMDLDDSDDSDEGEALMQQAPQPSASTSTGASKEHKDQPVRPALPGAFPNSFQSSASASSDKTITPRQSLQSPLDRYADSPAPMSPLSPGNSSNPPALMADTESPADRSPTASPSPELVPSIDDIPKSSNSSSTGKEQVWDDTKLRAFFDEGDHIRDLLTVVYDKSDVIPAGHDHPVVGGLFREQNAKLAEITTQLDNMLGDWLARKQRHRGTI</sequence>
<dbReference type="PROSITE" id="PS50002">
    <property type="entry name" value="SH3"/>
    <property type="match status" value="1"/>
</dbReference>
<feature type="compositionally biased region" description="Low complexity" evidence="5">
    <location>
        <begin position="1267"/>
        <end position="1278"/>
    </location>
</feature>
<feature type="compositionally biased region" description="Polar residues" evidence="5">
    <location>
        <begin position="2039"/>
        <end position="2048"/>
    </location>
</feature>
<dbReference type="InterPro" id="IPR056365">
    <property type="entry name" value="NAD-GDH_2nd"/>
</dbReference>
<dbReference type="PANTHER" id="PTHR47775">
    <property type="entry name" value="BUD SITE SELECTION PROTEIN 14"/>
    <property type="match status" value="1"/>
</dbReference>
<dbReference type="SUPFAM" id="SSF50044">
    <property type="entry name" value="SH3-domain"/>
    <property type="match status" value="1"/>
</dbReference>
<dbReference type="InterPro" id="IPR053039">
    <property type="entry name" value="Polarity_Bud-Selection_Reg"/>
</dbReference>
<dbReference type="SMART" id="SM00839">
    <property type="entry name" value="ELFV_dehydrog"/>
    <property type="match status" value="1"/>
</dbReference>
<feature type="compositionally biased region" description="Basic and acidic residues" evidence="5">
    <location>
        <begin position="1775"/>
        <end position="1785"/>
    </location>
</feature>
<feature type="compositionally biased region" description="Basic and acidic residues" evidence="5">
    <location>
        <begin position="1183"/>
        <end position="1199"/>
    </location>
</feature>
<comment type="caution">
    <text evidence="7">The sequence shown here is derived from an EMBL/GenBank/DDBJ whole genome shotgun (WGS) entry which is preliminary data.</text>
</comment>
<comment type="similarity">
    <text evidence="1">Belongs to the Glu/Leu/Phe/Val dehydrogenases family.</text>
</comment>
<feature type="region of interest" description="Disordered" evidence="5">
    <location>
        <begin position="1590"/>
        <end position="1821"/>
    </location>
</feature>
<dbReference type="PROSITE" id="PS00074">
    <property type="entry name" value="GLFV_DEHYDROGENASE"/>
    <property type="match status" value="1"/>
</dbReference>
<dbReference type="Gene3D" id="2.30.30.40">
    <property type="entry name" value="SH3 Domains"/>
    <property type="match status" value="1"/>
</dbReference>
<evidence type="ECO:0000256" key="4">
    <source>
        <dbReference type="PROSITE-ProRule" id="PRU00192"/>
    </source>
</evidence>
<feature type="compositionally biased region" description="Basic and acidic residues" evidence="5">
    <location>
        <begin position="1866"/>
        <end position="1875"/>
    </location>
</feature>
<proteinExistence type="inferred from homology"/>